<dbReference type="InterPro" id="IPR004191">
    <property type="entry name" value="Integrase_Tn916-type_DNA-bd_N"/>
</dbReference>
<dbReference type="AlphaFoldDB" id="A0A1I1AJI3"/>
<dbReference type="GO" id="GO:0008907">
    <property type="term" value="F:integrase activity"/>
    <property type="evidence" value="ECO:0007669"/>
    <property type="project" value="InterPro"/>
</dbReference>
<keyword evidence="8" id="KW-1185">Reference proteome</keyword>
<name>A0A1I1AJI3_9FIRM</name>
<dbReference type="GO" id="GO:0006310">
    <property type="term" value="P:DNA recombination"/>
    <property type="evidence" value="ECO:0007669"/>
    <property type="project" value="UniProtKB-KW"/>
</dbReference>
<evidence type="ECO:0000256" key="3">
    <source>
        <dbReference type="ARBA" id="ARBA00023172"/>
    </source>
</evidence>
<keyword evidence="3" id="KW-0233">DNA recombination</keyword>
<dbReference type="InterPro" id="IPR002104">
    <property type="entry name" value="Integrase_catalytic"/>
</dbReference>
<dbReference type="InterPro" id="IPR044068">
    <property type="entry name" value="CB"/>
</dbReference>
<dbReference type="GO" id="GO:0003677">
    <property type="term" value="F:DNA binding"/>
    <property type="evidence" value="ECO:0007669"/>
    <property type="project" value="UniProtKB-UniRule"/>
</dbReference>
<dbReference type="Pfam" id="PF02920">
    <property type="entry name" value="Integrase_DNA"/>
    <property type="match status" value="1"/>
</dbReference>
<dbReference type="PANTHER" id="PTHR30349:SF41">
    <property type="entry name" value="INTEGRASE_RECOMBINASE PROTEIN MJ0367-RELATED"/>
    <property type="match status" value="1"/>
</dbReference>
<keyword evidence="2 4" id="KW-0238">DNA-binding</keyword>
<organism evidence="7 8">
    <name type="scientific">Acetitomaculum ruminis DSM 5522</name>
    <dbReference type="NCBI Taxonomy" id="1120918"/>
    <lineage>
        <taxon>Bacteria</taxon>
        <taxon>Bacillati</taxon>
        <taxon>Bacillota</taxon>
        <taxon>Clostridia</taxon>
        <taxon>Lachnospirales</taxon>
        <taxon>Lachnospiraceae</taxon>
        <taxon>Acetitomaculum</taxon>
    </lineage>
</organism>
<dbReference type="RefSeq" id="WP_092874606.1">
    <property type="nucleotide sequence ID" value="NZ_FOJY01000026.1"/>
</dbReference>
<dbReference type="Gene3D" id="1.10.443.10">
    <property type="entry name" value="Intergrase catalytic core"/>
    <property type="match status" value="1"/>
</dbReference>
<dbReference type="InterPro" id="IPR050090">
    <property type="entry name" value="Tyrosine_recombinase_XerCD"/>
</dbReference>
<dbReference type="Gene3D" id="3.30.160.60">
    <property type="entry name" value="Classic Zinc Finger"/>
    <property type="match status" value="1"/>
</dbReference>
<evidence type="ECO:0000256" key="1">
    <source>
        <dbReference type="ARBA" id="ARBA00008857"/>
    </source>
</evidence>
<evidence type="ECO:0000259" key="5">
    <source>
        <dbReference type="PROSITE" id="PS51898"/>
    </source>
</evidence>
<dbReference type="InterPro" id="IPR010998">
    <property type="entry name" value="Integrase_recombinase_N"/>
</dbReference>
<dbReference type="InterPro" id="IPR013762">
    <property type="entry name" value="Integrase-like_cat_sf"/>
</dbReference>
<dbReference type="OrthoDB" id="9803188at2"/>
<dbReference type="SUPFAM" id="SSF56349">
    <property type="entry name" value="DNA breaking-rejoining enzymes"/>
    <property type="match status" value="1"/>
</dbReference>
<dbReference type="InterPro" id="IPR016177">
    <property type="entry name" value="DNA-bd_dom_sf"/>
</dbReference>
<dbReference type="Pfam" id="PF00589">
    <property type="entry name" value="Phage_integrase"/>
    <property type="match status" value="1"/>
</dbReference>
<accession>A0A1I1AJI3</accession>
<evidence type="ECO:0000259" key="6">
    <source>
        <dbReference type="PROSITE" id="PS51900"/>
    </source>
</evidence>
<dbReference type="Proteomes" id="UP000198838">
    <property type="component" value="Unassembled WGS sequence"/>
</dbReference>
<dbReference type="STRING" id="1120918.SAMN05216249_12617"/>
<evidence type="ECO:0000256" key="4">
    <source>
        <dbReference type="PROSITE-ProRule" id="PRU01248"/>
    </source>
</evidence>
<evidence type="ECO:0000313" key="7">
    <source>
        <dbReference type="EMBL" id="SFB36620.1"/>
    </source>
</evidence>
<dbReference type="CDD" id="cd01189">
    <property type="entry name" value="INT_ICEBs1_C_like"/>
    <property type="match status" value="1"/>
</dbReference>
<comment type="similarity">
    <text evidence="1">Belongs to the 'phage' integrase family.</text>
</comment>
<dbReference type="PROSITE" id="PS51898">
    <property type="entry name" value="TYR_RECOMBINASE"/>
    <property type="match status" value="1"/>
</dbReference>
<protein>
    <submittedName>
        <fullName evidence="7">Site-specific recombinase XerD</fullName>
    </submittedName>
</protein>
<evidence type="ECO:0000256" key="2">
    <source>
        <dbReference type="ARBA" id="ARBA00023125"/>
    </source>
</evidence>
<gene>
    <name evidence="7" type="ORF">SAMN05216249_12617</name>
</gene>
<dbReference type="PROSITE" id="PS51900">
    <property type="entry name" value="CB"/>
    <property type="match status" value="1"/>
</dbReference>
<feature type="domain" description="Tyr recombinase" evidence="5">
    <location>
        <begin position="178"/>
        <end position="402"/>
    </location>
</feature>
<dbReference type="PANTHER" id="PTHR30349">
    <property type="entry name" value="PHAGE INTEGRASE-RELATED"/>
    <property type="match status" value="1"/>
</dbReference>
<reference evidence="7 8" key="1">
    <citation type="submission" date="2016-10" db="EMBL/GenBank/DDBJ databases">
        <authorList>
            <person name="de Groot N.N."/>
        </authorList>
    </citation>
    <scope>NUCLEOTIDE SEQUENCE [LARGE SCALE GENOMIC DNA]</scope>
    <source>
        <strain evidence="7 8">DSM 5522</strain>
    </source>
</reference>
<dbReference type="SUPFAM" id="SSF54171">
    <property type="entry name" value="DNA-binding domain"/>
    <property type="match status" value="1"/>
</dbReference>
<dbReference type="Gene3D" id="1.10.150.130">
    <property type="match status" value="1"/>
</dbReference>
<evidence type="ECO:0000313" key="8">
    <source>
        <dbReference type="Proteomes" id="UP000198838"/>
    </source>
</evidence>
<proteinExistence type="inferred from homology"/>
<sequence>MAKIRKDTKGKVLHKGEDYKKEKKLYRYSYTDPLGKRRCIYSKDLGELREKEKQLQRDQLDGLDMYVQGKADVNFAFDRYIATKTELRSSTRTNYLYTYDRYVRNGFGKKKLSSVRYSDVVLFYNALLGKGLSVSTVDSVHTVLRPTFQLAVRDNVIRNNPADGAMAEVNKKWDGETGVRHALTIEEERAFLDCLNLQKNLKWKPLFTVMFGTGCRIGEVIGLRWDDADMDNGIITIDHDVTYYPRSDKNYKCEYELALPKTEAGIRTIPMLKKVKEALELEKENQEKYGYHCVVELGGMKNFIFCNRFGGLLNPAGVNKVIKRIVSDHNAKEIVDAKKEGREPVIIPDFSCHITRHTFCTRLCENETNVKVIQSVMGHKDIQTTLDIYAEVSEKKKKDIFDQLNDHDVI</sequence>
<feature type="domain" description="Core-binding (CB)" evidence="6">
    <location>
        <begin position="71"/>
        <end position="152"/>
    </location>
</feature>
<dbReference type="EMBL" id="FOJY01000026">
    <property type="protein sequence ID" value="SFB36620.1"/>
    <property type="molecule type" value="Genomic_DNA"/>
</dbReference>
<dbReference type="InterPro" id="IPR011010">
    <property type="entry name" value="DNA_brk_join_enz"/>
</dbReference>